<dbReference type="EMBL" id="GBXM01071916">
    <property type="protein sequence ID" value="JAH36661.1"/>
    <property type="molecule type" value="Transcribed_RNA"/>
</dbReference>
<evidence type="ECO:0000313" key="1">
    <source>
        <dbReference type="EMBL" id="JAH36661.1"/>
    </source>
</evidence>
<protein>
    <submittedName>
        <fullName evidence="1">Uncharacterized protein</fullName>
    </submittedName>
</protein>
<name>A0A0E9S5T8_ANGAN</name>
<sequence>MKISDNSLFIFKLVIGSGLLGW</sequence>
<reference evidence="1" key="1">
    <citation type="submission" date="2014-11" db="EMBL/GenBank/DDBJ databases">
        <authorList>
            <person name="Amaro Gonzalez C."/>
        </authorList>
    </citation>
    <scope>NUCLEOTIDE SEQUENCE</scope>
</reference>
<accession>A0A0E9S5T8</accession>
<proteinExistence type="predicted"/>
<reference evidence="1" key="2">
    <citation type="journal article" date="2015" name="Fish Shellfish Immunol.">
        <title>Early steps in the European eel (Anguilla anguilla)-Vibrio vulnificus interaction in the gills: Role of the RtxA13 toxin.</title>
        <authorList>
            <person name="Callol A."/>
            <person name="Pajuelo D."/>
            <person name="Ebbesson L."/>
            <person name="Teles M."/>
            <person name="MacKenzie S."/>
            <person name="Amaro C."/>
        </authorList>
    </citation>
    <scope>NUCLEOTIDE SEQUENCE</scope>
</reference>
<dbReference type="AlphaFoldDB" id="A0A0E9S5T8"/>
<organism evidence="1">
    <name type="scientific">Anguilla anguilla</name>
    <name type="common">European freshwater eel</name>
    <name type="synonym">Muraena anguilla</name>
    <dbReference type="NCBI Taxonomy" id="7936"/>
    <lineage>
        <taxon>Eukaryota</taxon>
        <taxon>Metazoa</taxon>
        <taxon>Chordata</taxon>
        <taxon>Craniata</taxon>
        <taxon>Vertebrata</taxon>
        <taxon>Euteleostomi</taxon>
        <taxon>Actinopterygii</taxon>
        <taxon>Neopterygii</taxon>
        <taxon>Teleostei</taxon>
        <taxon>Anguilliformes</taxon>
        <taxon>Anguillidae</taxon>
        <taxon>Anguilla</taxon>
    </lineage>
</organism>